<dbReference type="EMBL" id="CAEFZW010000002">
    <property type="protein sequence ID" value="CAB4252679.1"/>
    <property type="molecule type" value="Genomic_DNA"/>
</dbReference>
<dbReference type="OrthoDB" id="566238at2759"/>
<dbReference type="InterPro" id="IPR001763">
    <property type="entry name" value="Rhodanese-like_dom"/>
</dbReference>
<sequence length="153" mass="17321">MLRYTILGTKVMFAPSKILVRTLFESPILRNNSCKTYTFNDIKHLIENPLSDKILVDVREPEEHLEYAIPTSVNIPVNTAPGALGLLAEEFQKMFNFGKPETSKELVFYCKSGTRAKAAEELARSYGYQNTGIYQGSVTDWLKKQSHKLSSKN</sequence>
<dbReference type="CDD" id="cd01519">
    <property type="entry name" value="RHOD_HSP67B2"/>
    <property type="match status" value="1"/>
</dbReference>
<dbReference type="GeneID" id="64855813"/>
<dbReference type="Proteomes" id="UP000644660">
    <property type="component" value="Unassembled WGS sequence"/>
</dbReference>
<dbReference type="Gene3D" id="3.40.250.10">
    <property type="entry name" value="Rhodanese-like domain"/>
    <property type="match status" value="1"/>
</dbReference>
<gene>
    <name evidence="2" type="ORF">KABA2_02S01892</name>
</gene>
<dbReference type="SUPFAM" id="SSF52821">
    <property type="entry name" value="Rhodanese/Cell cycle control phosphatase"/>
    <property type="match status" value="1"/>
</dbReference>
<evidence type="ECO:0000313" key="2">
    <source>
        <dbReference type="EMBL" id="CAB4252679.1"/>
    </source>
</evidence>
<name>A0A8H2ZFU4_9SACH</name>
<accession>A0A8H2ZFU4</accession>
<dbReference type="GO" id="GO:0004792">
    <property type="term" value="F:thiosulfate-cyanide sulfurtransferase activity"/>
    <property type="evidence" value="ECO:0007669"/>
    <property type="project" value="TreeGrafter"/>
</dbReference>
<organism evidence="2 3">
    <name type="scientific">Maudiozyma barnettii</name>
    <dbReference type="NCBI Taxonomy" id="61262"/>
    <lineage>
        <taxon>Eukaryota</taxon>
        <taxon>Fungi</taxon>
        <taxon>Dikarya</taxon>
        <taxon>Ascomycota</taxon>
        <taxon>Saccharomycotina</taxon>
        <taxon>Saccharomycetes</taxon>
        <taxon>Saccharomycetales</taxon>
        <taxon>Saccharomycetaceae</taxon>
        <taxon>Maudiozyma</taxon>
    </lineage>
</organism>
<dbReference type="GO" id="GO:0005739">
    <property type="term" value="C:mitochondrion"/>
    <property type="evidence" value="ECO:0007669"/>
    <property type="project" value="TreeGrafter"/>
</dbReference>
<dbReference type="PROSITE" id="PS50206">
    <property type="entry name" value="RHODANESE_3"/>
    <property type="match status" value="1"/>
</dbReference>
<keyword evidence="3" id="KW-1185">Reference proteome</keyword>
<proteinExistence type="predicted"/>
<evidence type="ECO:0000313" key="3">
    <source>
        <dbReference type="Proteomes" id="UP000644660"/>
    </source>
</evidence>
<evidence type="ECO:0000259" key="1">
    <source>
        <dbReference type="PROSITE" id="PS50206"/>
    </source>
</evidence>
<dbReference type="RefSeq" id="XP_041404717.1">
    <property type="nucleotide sequence ID" value="XM_041548783.1"/>
</dbReference>
<dbReference type="AlphaFoldDB" id="A0A8H2ZFU4"/>
<dbReference type="InterPro" id="IPR036873">
    <property type="entry name" value="Rhodanese-like_dom_sf"/>
</dbReference>
<feature type="domain" description="Rhodanese" evidence="1">
    <location>
        <begin position="49"/>
        <end position="150"/>
    </location>
</feature>
<protein>
    <submittedName>
        <fullName evidence="2">Similar to Saccharomyces cerevisiae YOR286W RDL2 Protein with rhodanese activity</fullName>
    </submittedName>
</protein>
<dbReference type="PANTHER" id="PTHR44086">
    <property type="entry name" value="THIOSULFATE SULFURTRANSFERASE RDL2, MITOCHONDRIAL-RELATED"/>
    <property type="match status" value="1"/>
</dbReference>
<reference evidence="2 3" key="1">
    <citation type="submission" date="2020-05" db="EMBL/GenBank/DDBJ databases">
        <authorList>
            <person name="Casaregola S."/>
            <person name="Devillers H."/>
            <person name="Grondin C."/>
        </authorList>
    </citation>
    <scope>NUCLEOTIDE SEQUENCE [LARGE SCALE GENOMIC DNA]</scope>
    <source>
        <strain evidence="2 3">CLIB 1767</strain>
    </source>
</reference>
<dbReference type="SMART" id="SM00450">
    <property type="entry name" value="RHOD"/>
    <property type="match status" value="1"/>
</dbReference>
<dbReference type="Pfam" id="PF00581">
    <property type="entry name" value="Rhodanese"/>
    <property type="match status" value="1"/>
</dbReference>
<comment type="caution">
    <text evidence="2">The sequence shown here is derived from an EMBL/GenBank/DDBJ whole genome shotgun (WGS) entry which is preliminary data.</text>
</comment>
<dbReference type="PANTHER" id="PTHR44086:SF10">
    <property type="entry name" value="THIOSULFATE SULFURTRANSFERASE_RHODANESE-LIKE DOMAIN-CONTAINING PROTEIN 3"/>
    <property type="match status" value="1"/>
</dbReference>